<feature type="compositionally biased region" description="Basic residues" evidence="1">
    <location>
        <begin position="120"/>
        <end position="134"/>
    </location>
</feature>
<evidence type="ECO:0000256" key="1">
    <source>
        <dbReference type="SAM" id="MobiDB-lite"/>
    </source>
</evidence>
<dbReference type="Proteomes" id="UP000472676">
    <property type="component" value="Unassembled WGS sequence"/>
</dbReference>
<name>A0A6M2BL57_9GAMM</name>
<reference evidence="2 3" key="1">
    <citation type="journal article" date="2014" name="Int. J. Syst. Evol. Microbiol.">
        <title>Solimonas terrae sp. nov., isolated from soil.</title>
        <authorList>
            <person name="Kim S.J."/>
            <person name="Moon J.Y."/>
            <person name="Weon H.Y."/>
            <person name="Ahn J.H."/>
            <person name="Chen W.M."/>
            <person name="Kwon S.W."/>
        </authorList>
    </citation>
    <scope>NUCLEOTIDE SEQUENCE [LARGE SCALE GENOMIC DNA]</scope>
    <source>
        <strain evidence="2 3">KIS83-12</strain>
    </source>
</reference>
<accession>A0A6M2BL57</accession>
<organism evidence="2 3">
    <name type="scientific">Solimonas terrae</name>
    <dbReference type="NCBI Taxonomy" id="1396819"/>
    <lineage>
        <taxon>Bacteria</taxon>
        <taxon>Pseudomonadati</taxon>
        <taxon>Pseudomonadota</taxon>
        <taxon>Gammaproteobacteria</taxon>
        <taxon>Nevskiales</taxon>
        <taxon>Nevskiaceae</taxon>
        <taxon>Solimonas</taxon>
    </lineage>
</organism>
<gene>
    <name evidence="2" type="ORF">G7Y85_01815</name>
</gene>
<protein>
    <submittedName>
        <fullName evidence="2">Uncharacterized protein</fullName>
    </submittedName>
</protein>
<dbReference type="RefSeq" id="WP_166250942.1">
    <property type="nucleotide sequence ID" value="NZ_JAAMOW010000001.1"/>
</dbReference>
<sequence>MKPLQRLELLKDLVQQAVDRGATSVEAIHQQIAALPFEMLEKSGLLDDDKLRLRDKQQRTIGTVYDAIRRINRQVGELISDQFELVEDSAHIKKVLDEKDAAKAAARPRKTATKAERAPAKKPLKAKKTKTSRS</sequence>
<proteinExistence type="predicted"/>
<dbReference type="AlphaFoldDB" id="A0A6M2BL57"/>
<keyword evidence="3" id="KW-1185">Reference proteome</keyword>
<comment type="caution">
    <text evidence="2">The sequence shown here is derived from an EMBL/GenBank/DDBJ whole genome shotgun (WGS) entry which is preliminary data.</text>
</comment>
<feature type="region of interest" description="Disordered" evidence="1">
    <location>
        <begin position="99"/>
        <end position="134"/>
    </location>
</feature>
<evidence type="ECO:0000313" key="3">
    <source>
        <dbReference type="Proteomes" id="UP000472676"/>
    </source>
</evidence>
<dbReference type="EMBL" id="JAAMOW010000001">
    <property type="protein sequence ID" value="NGY03492.1"/>
    <property type="molecule type" value="Genomic_DNA"/>
</dbReference>
<evidence type="ECO:0000313" key="2">
    <source>
        <dbReference type="EMBL" id="NGY03492.1"/>
    </source>
</evidence>